<dbReference type="InterPro" id="IPR000223">
    <property type="entry name" value="Pept_S26A_signal_pept_1"/>
</dbReference>
<dbReference type="PANTHER" id="PTHR43390:SF1">
    <property type="entry name" value="CHLOROPLAST PROCESSING PEPTIDASE"/>
    <property type="match status" value="1"/>
</dbReference>
<proteinExistence type="inferred from homology"/>
<dbReference type="KEGG" id="splr:C0J00_03185"/>
<dbReference type="OrthoDB" id="9802919at2"/>
<dbReference type="EC" id="3.4.21.89" evidence="4 7"/>
<evidence type="ECO:0000313" key="10">
    <source>
        <dbReference type="Proteomes" id="UP000238956"/>
    </source>
</evidence>
<dbReference type="NCBIfam" id="TIGR02227">
    <property type="entry name" value="sigpep_I_bact"/>
    <property type="match status" value="1"/>
</dbReference>
<evidence type="ECO:0000256" key="1">
    <source>
        <dbReference type="ARBA" id="ARBA00000677"/>
    </source>
</evidence>
<evidence type="ECO:0000256" key="5">
    <source>
        <dbReference type="ARBA" id="ARBA00022801"/>
    </source>
</evidence>
<dbReference type="PROSITE" id="PS00761">
    <property type="entry name" value="SPASE_I_3"/>
    <property type="match status" value="1"/>
</dbReference>
<comment type="similarity">
    <text evidence="3 7">Belongs to the peptidase S26 family.</text>
</comment>
<gene>
    <name evidence="9" type="primary">lepB</name>
    <name evidence="9" type="ORF">C0J00_03185</name>
</gene>
<comment type="subcellular location">
    <subcellularLocation>
        <location evidence="2">Cell membrane</location>
        <topology evidence="2">Single-pass type II membrane protein</topology>
    </subcellularLocation>
    <subcellularLocation>
        <location evidence="7">Membrane</location>
        <topology evidence="7">Single-pass type II membrane protein</topology>
    </subcellularLocation>
</comment>
<dbReference type="GO" id="GO:0004252">
    <property type="term" value="F:serine-type endopeptidase activity"/>
    <property type="evidence" value="ECO:0007669"/>
    <property type="project" value="InterPro"/>
</dbReference>
<dbReference type="InterPro" id="IPR019533">
    <property type="entry name" value="Peptidase_S26"/>
</dbReference>
<sequence>MTKLSLNSKDFSRELERVRYQRRFWMIVRNTVYILLGVASIAILIAVLWLPVLRIYGRSMNKTLSEGDIVISQKGSKFKSGEVIAFYYNNKVLVKRVIAKSGDWVEVTPEGDVYVNQKKLKEPYIMAKALGESNIKYPYQVPDGQIFVMGDNRKTSIDSRNTSIGGVSQEQIVGEVSFRIWPISNIGPIR</sequence>
<evidence type="ECO:0000256" key="3">
    <source>
        <dbReference type="ARBA" id="ARBA00009370"/>
    </source>
</evidence>
<comment type="catalytic activity">
    <reaction evidence="1 7">
        <text>Cleavage of hydrophobic, N-terminal signal or leader sequences from secreted and periplasmic proteins.</text>
        <dbReference type="EC" id="3.4.21.89"/>
    </reaction>
</comment>
<organism evidence="9 10">
    <name type="scientific">Streptococcus pluranimalium</name>
    <dbReference type="NCBI Taxonomy" id="82348"/>
    <lineage>
        <taxon>Bacteria</taxon>
        <taxon>Bacillati</taxon>
        <taxon>Bacillota</taxon>
        <taxon>Bacilli</taxon>
        <taxon>Lactobacillales</taxon>
        <taxon>Streptococcaceae</taxon>
        <taxon>Streptococcus</taxon>
    </lineage>
</organism>
<keyword evidence="7" id="KW-0645">Protease</keyword>
<dbReference type="GO" id="GO:0009003">
    <property type="term" value="F:signal peptidase activity"/>
    <property type="evidence" value="ECO:0007669"/>
    <property type="project" value="UniProtKB-EC"/>
</dbReference>
<keyword evidence="7" id="KW-0472">Membrane</keyword>
<reference evidence="9 10" key="1">
    <citation type="submission" date="2017-12" db="EMBL/GenBank/DDBJ databases">
        <authorList>
            <person name="Hurst M.R.H."/>
        </authorList>
    </citation>
    <scope>NUCLEOTIDE SEQUENCE [LARGE SCALE GENOMIC DNA]</scope>
    <source>
        <strain evidence="9 10">TH11417</strain>
    </source>
</reference>
<dbReference type="PANTHER" id="PTHR43390">
    <property type="entry name" value="SIGNAL PEPTIDASE I"/>
    <property type="match status" value="1"/>
</dbReference>
<feature type="active site" evidence="6">
    <location>
        <position position="59"/>
    </location>
</feature>
<evidence type="ECO:0000256" key="4">
    <source>
        <dbReference type="ARBA" id="ARBA00013208"/>
    </source>
</evidence>
<dbReference type="RefSeq" id="WP_104967530.1">
    <property type="nucleotide sequence ID" value="NZ_CP025536.1"/>
</dbReference>
<keyword evidence="7" id="KW-0812">Transmembrane</keyword>
<protein>
    <recommendedName>
        <fullName evidence="4 7">Signal peptidase I</fullName>
        <ecNumber evidence="4 7">3.4.21.89</ecNumber>
    </recommendedName>
</protein>
<dbReference type="GO" id="GO:0006465">
    <property type="term" value="P:signal peptide processing"/>
    <property type="evidence" value="ECO:0007669"/>
    <property type="project" value="InterPro"/>
</dbReference>
<feature type="transmembrane region" description="Helical" evidence="7">
    <location>
        <begin position="32"/>
        <end position="53"/>
    </location>
</feature>
<dbReference type="EMBL" id="CP025536">
    <property type="protein sequence ID" value="AUW96195.1"/>
    <property type="molecule type" value="Genomic_DNA"/>
</dbReference>
<keyword evidence="5 7" id="KW-0378">Hydrolase</keyword>
<evidence type="ECO:0000256" key="6">
    <source>
        <dbReference type="PIRSR" id="PIRSR600223-1"/>
    </source>
</evidence>
<feature type="domain" description="Peptidase S26" evidence="8">
    <location>
        <begin position="30"/>
        <end position="181"/>
    </location>
</feature>
<dbReference type="InterPro" id="IPR019758">
    <property type="entry name" value="Pept_S26A_signal_pept_1_CS"/>
</dbReference>
<evidence type="ECO:0000256" key="7">
    <source>
        <dbReference type="RuleBase" id="RU362042"/>
    </source>
</evidence>
<feature type="active site" evidence="6">
    <location>
        <position position="95"/>
    </location>
</feature>
<accession>A0A2L0D314</accession>
<dbReference type="GO" id="GO:0005886">
    <property type="term" value="C:plasma membrane"/>
    <property type="evidence" value="ECO:0007669"/>
    <property type="project" value="UniProtKB-SubCell"/>
</dbReference>
<dbReference type="PRINTS" id="PR00727">
    <property type="entry name" value="LEADERPTASE"/>
</dbReference>
<evidence type="ECO:0000259" key="8">
    <source>
        <dbReference type="Pfam" id="PF10502"/>
    </source>
</evidence>
<dbReference type="GeneID" id="98392916"/>
<dbReference type="AlphaFoldDB" id="A0A2L0D314"/>
<keyword evidence="10" id="KW-1185">Reference proteome</keyword>
<name>A0A2L0D314_9STRE</name>
<dbReference type="Pfam" id="PF10502">
    <property type="entry name" value="Peptidase_S26"/>
    <property type="match status" value="1"/>
</dbReference>
<evidence type="ECO:0000313" key="9">
    <source>
        <dbReference type="EMBL" id="AUW96195.1"/>
    </source>
</evidence>
<dbReference type="Proteomes" id="UP000238956">
    <property type="component" value="Chromosome"/>
</dbReference>
<dbReference type="Gene3D" id="2.10.109.10">
    <property type="entry name" value="Umud Fragment, subunit A"/>
    <property type="match status" value="1"/>
</dbReference>
<evidence type="ECO:0000256" key="2">
    <source>
        <dbReference type="ARBA" id="ARBA00004401"/>
    </source>
</evidence>
<dbReference type="InterPro" id="IPR036286">
    <property type="entry name" value="LexA/Signal_pep-like_sf"/>
</dbReference>
<dbReference type="CDD" id="cd06530">
    <property type="entry name" value="S26_SPase_I"/>
    <property type="match status" value="1"/>
</dbReference>
<dbReference type="SUPFAM" id="SSF51306">
    <property type="entry name" value="LexA/Signal peptidase"/>
    <property type="match status" value="1"/>
</dbReference>
<reference evidence="9 10" key="2">
    <citation type="submission" date="2018-02" db="EMBL/GenBank/DDBJ databases">
        <title>Whole genome sequencing analysis of Streptococcus pluranimalium isolated from cattle infected mastitis in China.</title>
        <authorList>
            <person name="Zhang J.-R."/>
            <person name="Hu G.-Z."/>
        </authorList>
    </citation>
    <scope>NUCLEOTIDE SEQUENCE [LARGE SCALE GENOMIC DNA]</scope>
    <source>
        <strain evidence="9 10">TH11417</strain>
    </source>
</reference>
<keyword evidence="7" id="KW-1133">Transmembrane helix</keyword>